<evidence type="ECO:0000313" key="2">
    <source>
        <dbReference type="Proteomes" id="UP000275048"/>
    </source>
</evidence>
<evidence type="ECO:0008006" key="3">
    <source>
        <dbReference type="Google" id="ProtNLM"/>
    </source>
</evidence>
<dbReference type="Gene3D" id="3.40.50.1820">
    <property type="entry name" value="alpha/beta hydrolase"/>
    <property type="match status" value="1"/>
</dbReference>
<gene>
    <name evidence="1" type="ORF">EDM22_02350</name>
</gene>
<organism evidence="1 2">
    <name type="scientific">Agromyces tardus</name>
    <dbReference type="NCBI Taxonomy" id="2583849"/>
    <lineage>
        <taxon>Bacteria</taxon>
        <taxon>Bacillati</taxon>
        <taxon>Actinomycetota</taxon>
        <taxon>Actinomycetes</taxon>
        <taxon>Micrococcales</taxon>
        <taxon>Microbacteriaceae</taxon>
        <taxon>Agromyces</taxon>
    </lineage>
</organism>
<reference evidence="1 2" key="1">
    <citation type="submission" date="2018-10" db="EMBL/GenBank/DDBJ databases">
        <title>Isolation, diversity and antibacterial activity of antinobacteria from the wheat rhizosphere soil.</title>
        <authorList>
            <person name="Sun T."/>
        </authorList>
    </citation>
    <scope>NUCLEOTIDE SEQUENCE [LARGE SCALE GENOMIC DNA]</scope>
    <source>
        <strain evidence="1 2">SJ-23</strain>
    </source>
</reference>
<dbReference type="InterPro" id="IPR029058">
    <property type="entry name" value="AB_hydrolase_fold"/>
</dbReference>
<evidence type="ECO:0000313" key="1">
    <source>
        <dbReference type="EMBL" id="RNB51951.1"/>
    </source>
</evidence>
<dbReference type="AlphaFoldDB" id="A0A3M8AL89"/>
<accession>A0A3M8AL89</accession>
<dbReference type="Proteomes" id="UP000275048">
    <property type="component" value="Unassembled WGS sequence"/>
</dbReference>
<sequence length="286" mass="29729">MRTPAEPPPPPLLARAFWIANDYTYALGRQLSLLAPPWSVRGERVTPHAWSTGSTVLPEIVLLPGVYEHWTFLRPLGNALNAAGYRVRVVHGLGANRRGIAETAERLARALERTPPPGAGRVLVAHSKGGLIGKQLLVSSGAAAAAAVAAAREASAGGSTAGESTADPAMAAAAASGPSDAAPLGVLGLVTVCTPFSGSRYAALLVDPSIRAFLPSDETIVMLGRDTSVNGRIVSIFGRYDLHIPDGSMLEGATNVRVPVVGHFRILGAPETWRAVFDGVALLSAR</sequence>
<comment type="caution">
    <text evidence="1">The sequence shown here is derived from an EMBL/GenBank/DDBJ whole genome shotgun (WGS) entry which is preliminary data.</text>
</comment>
<proteinExistence type="predicted"/>
<dbReference type="OrthoDB" id="9770427at2"/>
<dbReference type="EMBL" id="RHHB01000002">
    <property type="protein sequence ID" value="RNB51951.1"/>
    <property type="molecule type" value="Genomic_DNA"/>
</dbReference>
<protein>
    <recommendedName>
        <fullName evidence="3">Alpha/beta hydrolase</fullName>
    </recommendedName>
</protein>
<dbReference type="SUPFAM" id="SSF53474">
    <property type="entry name" value="alpha/beta-Hydrolases"/>
    <property type="match status" value="1"/>
</dbReference>
<name>A0A3M8AL89_9MICO</name>
<keyword evidence="2" id="KW-1185">Reference proteome</keyword>